<evidence type="ECO:0000313" key="2">
    <source>
        <dbReference type="Proteomes" id="UP000032746"/>
    </source>
</evidence>
<reference evidence="1 2" key="1">
    <citation type="journal article" date="2015" name="J. Bacteriol.">
        <title>Resources for Genetic and Genomic Analysis of Emerging Pathogen Acinetobacter baumannii.</title>
        <authorList>
            <person name="Gallagher L.A."/>
            <person name="Ramage E."/>
            <person name="Weiss E.J."/>
            <person name="Radey M."/>
            <person name="Hayden H.S."/>
            <person name="Held K.G."/>
            <person name="Huse H.K."/>
            <person name="Zurawski D.V."/>
            <person name="Brittnacher M.J."/>
            <person name="Manoil C."/>
        </authorList>
    </citation>
    <scope>NUCLEOTIDE SEQUENCE [LARGE SCALE GENOMIC DNA]</scope>
    <source>
        <strain evidence="1 2">AB5075-UW</strain>
    </source>
</reference>
<sequence>MDLFSRYVYLFRCITITLVFSLSIVPSFAYANSASYSMSHSLPQKINNYFLRASYTFTNKITGVSTVIAKQLAKPQVAKLLTFVISRRFAAFAALGTIAAEAGMSTIDVDGKTLIVQKLPETDIVNVLTTGNNEYVPISGNVLSLNYCVSALAQLNHLYPAMQYIPANSVNWCELVNISSTYKELSLTVSTVEDPLSTTKVIVQPTQIDKQVIPQPIPNYAVVSPEVLGETVFNKAKPADLSPLFDYNEVYQSPAAIEAINEYNNTKGEAFPTYPDVTTPSLDKPVTTPSNPNLELPTFCNWATPICSFVDWFKDDTVVPDTEKYDVKEFDYSKLPSNPDFSFSQACPSSLSIPLDFGIVSSSIEISYEPLCQFFAKARPFIIAAAYLHGAFIISGFRKET</sequence>
<proteinExistence type="predicted"/>
<dbReference type="RefSeq" id="WP_045887726.1">
    <property type="nucleotide sequence ID" value="NZ_CP008706.1"/>
</dbReference>
<dbReference type="PATRIC" id="fig|470.1345.peg.1945"/>
<reference evidence="2" key="2">
    <citation type="submission" date="2015-03" db="EMBL/GenBank/DDBJ databases">
        <authorList>
            <person name="Gallagher L.A."/>
            <person name="Hayden H.S."/>
            <person name="Weiss E.J."/>
            <person name="Hager K.R."/>
            <person name="Ramage E."/>
            <person name="Radey M.R."/>
            <person name="Bydalek R."/>
            <person name="Manoil C."/>
            <person name="Miller S.I."/>
            <person name="Brittnacher M.J."/>
        </authorList>
    </citation>
    <scope>NUCLEOTIDE SEQUENCE [LARGE SCALE GENOMIC DNA]</scope>
    <source>
        <strain evidence="2">AB5075-UW</strain>
    </source>
</reference>
<name>A0A0D5YHD2_ACIBA</name>
<organism evidence="1 2">
    <name type="scientific">Acinetobacter baumannii</name>
    <dbReference type="NCBI Taxonomy" id="470"/>
    <lineage>
        <taxon>Bacteria</taxon>
        <taxon>Pseudomonadati</taxon>
        <taxon>Pseudomonadota</taxon>
        <taxon>Gammaproteobacteria</taxon>
        <taxon>Moraxellales</taxon>
        <taxon>Moraxellaceae</taxon>
        <taxon>Acinetobacter</taxon>
        <taxon>Acinetobacter calcoaceticus/baumannii complex</taxon>
    </lineage>
</organism>
<dbReference type="NCBIfam" id="NF041109">
    <property type="entry name" value="VF_TspB_C_term"/>
    <property type="match status" value="1"/>
</dbReference>
<protein>
    <submittedName>
        <fullName evidence="1">Uncharacterized protein</fullName>
    </submittedName>
</protein>
<accession>A0A0D5YHD2</accession>
<gene>
    <name evidence="1" type="ORF">ABUW_1990</name>
</gene>
<evidence type="ECO:0000313" key="1">
    <source>
        <dbReference type="EMBL" id="AKA31720.1"/>
    </source>
</evidence>
<dbReference type="AlphaFoldDB" id="A0A0D5YHD2"/>
<dbReference type="Proteomes" id="UP000032746">
    <property type="component" value="Chromosome"/>
</dbReference>
<dbReference type="EMBL" id="CP008706">
    <property type="protein sequence ID" value="AKA31720.1"/>
    <property type="molecule type" value="Genomic_DNA"/>
</dbReference>